<accession>A0A6J4HV31</accession>
<sequence length="146" mass="16393">MNLQNVRKAGRMTGNALAGAALLCLLTLTGAAAQSHAYAHHFDKPVPTEIYKPHSLKVAVYQVENTAKFKVHFENYDQSVVVLRIRNAAHKVLHQEVVRDGKYVRKFDLGNMNDGDYTFEIANDKESILKSIQLQTLSARTLQIEN</sequence>
<evidence type="ECO:0000256" key="1">
    <source>
        <dbReference type="SAM" id="SignalP"/>
    </source>
</evidence>
<organism evidence="2">
    <name type="scientific">uncultured Cytophagales bacterium</name>
    <dbReference type="NCBI Taxonomy" id="158755"/>
    <lineage>
        <taxon>Bacteria</taxon>
        <taxon>Pseudomonadati</taxon>
        <taxon>Bacteroidota</taxon>
        <taxon>Sphingobacteriia</taxon>
        <taxon>Sphingobacteriales</taxon>
        <taxon>environmental samples</taxon>
    </lineage>
</organism>
<gene>
    <name evidence="2" type="ORF">AVDCRST_MAG56-1036</name>
</gene>
<evidence type="ECO:0000313" key="2">
    <source>
        <dbReference type="EMBL" id="CAA9233522.1"/>
    </source>
</evidence>
<reference evidence="2" key="1">
    <citation type="submission" date="2020-02" db="EMBL/GenBank/DDBJ databases">
        <authorList>
            <person name="Meier V. D."/>
        </authorList>
    </citation>
    <scope>NUCLEOTIDE SEQUENCE</scope>
    <source>
        <strain evidence="2">AVDCRST_MAG56</strain>
    </source>
</reference>
<keyword evidence="1" id="KW-0732">Signal</keyword>
<dbReference type="EMBL" id="CADCTQ010000101">
    <property type="protein sequence ID" value="CAA9233522.1"/>
    <property type="molecule type" value="Genomic_DNA"/>
</dbReference>
<dbReference type="AlphaFoldDB" id="A0A6J4HV31"/>
<feature type="chain" id="PRO_5026962067" description="Secretion system C-terminal sorting domain-containing protein" evidence="1">
    <location>
        <begin position="34"/>
        <end position="146"/>
    </location>
</feature>
<evidence type="ECO:0008006" key="3">
    <source>
        <dbReference type="Google" id="ProtNLM"/>
    </source>
</evidence>
<protein>
    <recommendedName>
        <fullName evidence="3">Secretion system C-terminal sorting domain-containing protein</fullName>
    </recommendedName>
</protein>
<feature type="signal peptide" evidence="1">
    <location>
        <begin position="1"/>
        <end position="33"/>
    </location>
</feature>
<proteinExistence type="predicted"/>
<name>A0A6J4HV31_9SPHI</name>